<organism evidence="2 3">
    <name type="scientific">Roseomonas haemaphysalidis</name>
    <dbReference type="NCBI Taxonomy" id="2768162"/>
    <lineage>
        <taxon>Bacteria</taxon>
        <taxon>Pseudomonadati</taxon>
        <taxon>Pseudomonadota</taxon>
        <taxon>Alphaproteobacteria</taxon>
        <taxon>Acetobacterales</taxon>
        <taxon>Roseomonadaceae</taxon>
        <taxon>Roseomonas</taxon>
    </lineage>
</organism>
<dbReference type="Proteomes" id="UP001518989">
    <property type="component" value="Unassembled WGS sequence"/>
</dbReference>
<dbReference type="InterPro" id="IPR008136">
    <property type="entry name" value="CinA_C"/>
</dbReference>
<protein>
    <submittedName>
        <fullName evidence="2">CinA family protein</fullName>
    </submittedName>
</protein>
<dbReference type="NCBIfam" id="TIGR00199">
    <property type="entry name" value="PncC_domain"/>
    <property type="match status" value="1"/>
</dbReference>
<evidence type="ECO:0000313" key="3">
    <source>
        <dbReference type="Proteomes" id="UP001518989"/>
    </source>
</evidence>
<evidence type="ECO:0000259" key="1">
    <source>
        <dbReference type="Pfam" id="PF02464"/>
    </source>
</evidence>
<reference evidence="2 3" key="1">
    <citation type="submission" date="2020-09" db="EMBL/GenBank/DDBJ databases">
        <title>Roseomonas.</title>
        <authorList>
            <person name="Zhu W."/>
        </authorList>
    </citation>
    <scope>NUCLEOTIDE SEQUENCE [LARGE SCALE GENOMIC DNA]</scope>
    <source>
        <strain evidence="2 3">573</strain>
    </source>
</reference>
<proteinExistence type="predicted"/>
<keyword evidence="3" id="KW-1185">Reference proteome</keyword>
<dbReference type="EMBL" id="JACTNG010000003">
    <property type="protein sequence ID" value="MBO1079036.1"/>
    <property type="molecule type" value="Genomic_DNA"/>
</dbReference>
<dbReference type="Gene3D" id="3.90.950.20">
    <property type="entry name" value="CinA-like"/>
    <property type="match status" value="1"/>
</dbReference>
<dbReference type="Pfam" id="PF02464">
    <property type="entry name" value="CinA"/>
    <property type="match status" value="1"/>
</dbReference>
<dbReference type="SUPFAM" id="SSF142433">
    <property type="entry name" value="CinA-like"/>
    <property type="match status" value="1"/>
</dbReference>
<sequence length="155" mass="15891">MDVAARVGALLKARHQTVAVAESSAGGLIAARLLAVPGASAYFLGGAVVYTAPAREAFLEINRAGMQGMRAASEPYAVLLAERVKLQLNADWGLSETGAAGPAGNRYGDPAGHSCMAVAGLVPLRRTLSTGATDRAGNMEAFAEAALLLLEEALR</sequence>
<dbReference type="InterPro" id="IPR036653">
    <property type="entry name" value="CinA-like_C"/>
</dbReference>
<feature type="domain" description="CinA C-terminal" evidence="1">
    <location>
        <begin position="3"/>
        <end position="153"/>
    </location>
</feature>
<comment type="caution">
    <text evidence="2">The sequence shown here is derived from an EMBL/GenBank/DDBJ whole genome shotgun (WGS) entry which is preliminary data.</text>
</comment>
<name>A0ABS3KNJ4_9PROT</name>
<accession>A0ABS3KNJ4</accession>
<evidence type="ECO:0000313" key="2">
    <source>
        <dbReference type="EMBL" id="MBO1079036.1"/>
    </source>
</evidence>
<gene>
    <name evidence="2" type="ORF">IAI61_08335</name>
</gene>